<gene>
    <name evidence="13" type="ORF">CEUSTIGMA_g2672.t1</name>
</gene>
<dbReference type="InterPro" id="IPR043205">
    <property type="entry name" value="CYB561/CYBRD1-like"/>
</dbReference>
<organism evidence="13 14">
    <name type="scientific">Chlamydomonas eustigma</name>
    <dbReference type="NCBI Taxonomy" id="1157962"/>
    <lineage>
        <taxon>Eukaryota</taxon>
        <taxon>Viridiplantae</taxon>
        <taxon>Chlorophyta</taxon>
        <taxon>core chlorophytes</taxon>
        <taxon>Chlorophyceae</taxon>
        <taxon>CS clade</taxon>
        <taxon>Chlamydomonadales</taxon>
        <taxon>Chlamydomonadaceae</taxon>
        <taxon>Chlamydomonas</taxon>
    </lineage>
</organism>
<dbReference type="STRING" id="1157962.A0A250WWL4"/>
<feature type="transmembrane region" description="Helical" evidence="11">
    <location>
        <begin position="92"/>
        <end position="112"/>
    </location>
</feature>
<feature type="transmembrane region" description="Helical" evidence="11">
    <location>
        <begin position="255"/>
        <end position="278"/>
    </location>
</feature>
<dbReference type="EMBL" id="BEGY01000011">
    <property type="protein sequence ID" value="GAX75228.1"/>
    <property type="molecule type" value="Genomic_DNA"/>
</dbReference>
<dbReference type="SMART" id="SM00665">
    <property type="entry name" value="B561"/>
    <property type="match status" value="1"/>
</dbReference>
<evidence type="ECO:0000256" key="7">
    <source>
        <dbReference type="ARBA" id="ARBA00022982"/>
    </source>
</evidence>
<keyword evidence="3" id="KW-0813">Transport</keyword>
<dbReference type="PANTHER" id="PTHR10106">
    <property type="entry name" value="CYTOCHROME B561-RELATED"/>
    <property type="match status" value="1"/>
</dbReference>
<feature type="transmembrane region" description="Helical" evidence="11">
    <location>
        <begin position="50"/>
        <end position="71"/>
    </location>
</feature>
<dbReference type="PANTHER" id="PTHR10106:SF0">
    <property type="entry name" value="LD36721P"/>
    <property type="match status" value="1"/>
</dbReference>
<comment type="cofactor">
    <cofactor evidence="1">
        <name>heme b</name>
        <dbReference type="ChEBI" id="CHEBI:60344"/>
    </cofactor>
</comment>
<keyword evidence="10 11" id="KW-0472">Membrane</keyword>
<dbReference type="Proteomes" id="UP000232323">
    <property type="component" value="Unassembled WGS sequence"/>
</dbReference>
<evidence type="ECO:0000256" key="9">
    <source>
        <dbReference type="ARBA" id="ARBA00023004"/>
    </source>
</evidence>
<feature type="transmembrane region" description="Helical" evidence="11">
    <location>
        <begin position="169"/>
        <end position="188"/>
    </location>
</feature>
<keyword evidence="4" id="KW-0349">Heme</keyword>
<evidence type="ECO:0000256" key="6">
    <source>
        <dbReference type="ARBA" id="ARBA00022723"/>
    </source>
</evidence>
<protein>
    <recommendedName>
        <fullName evidence="12">Cytochrome b561 domain-containing protein</fullName>
    </recommendedName>
</protein>
<feature type="transmembrane region" description="Helical" evidence="11">
    <location>
        <begin position="209"/>
        <end position="226"/>
    </location>
</feature>
<dbReference type="Gene3D" id="1.20.120.1770">
    <property type="match status" value="1"/>
</dbReference>
<dbReference type="OrthoDB" id="907479at2759"/>
<dbReference type="InterPro" id="IPR006593">
    <property type="entry name" value="Cyt_b561/ferric_Rdtase_TM"/>
</dbReference>
<name>A0A250WWL4_9CHLO</name>
<proteinExistence type="predicted"/>
<dbReference type="PROSITE" id="PS50939">
    <property type="entry name" value="CYTOCHROME_B561"/>
    <property type="match status" value="1"/>
</dbReference>
<keyword evidence="5 11" id="KW-0812">Transmembrane</keyword>
<dbReference type="AlphaFoldDB" id="A0A250WWL4"/>
<keyword evidence="7" id="KW-0249">Electron transport</keyword>
<evidence type="ECO:0000256" key="1">
    <source>
        <dbReference type="ARBA" id="ARBA00001970"/>
    </source>
</evidence>
<comment type="subcellular location">
    <subcellularLocation>
        <location evidence="2">Membrane</location>
        <topology evidence="2">Multi-pass membrane protein</topology>
    </subcellularLocation>
</comment>
<evidence type="ECO:0000259" key="12">
    <source>
        <dbReference type="PROSITE" id="PS50939"/>
    </source>
</evidence>
<dbReference type="Pfam" id="PF03188">
    <property type="entry name" value="Cytochrom_B561"/>
    <property type="match status" value="2"/>
</dbReference>
<evidence type="ECO:0000256" key="8">
    <source>
        <dbReference type="ARBA" id="ARBA00022989"/>
    </source>
</evidence>
<feature type="transmembrane region" description="Helical" evidence="11">
    <location>
        <begin position="12"/>
        <end position="30"/>
    </location>
</feature>
<reference evidence="13 14" key="1">
    <citation type="submission" date="2017-08" db="EMBL/GenBank/DDBJ databases">
        <title>Acidophilic green algal genome provides insights into adaptation to an acidic environment.</title>
        <authorList>
            <person name="Hirooka S."/>
            <person name="Hirose Y."/>
            <person name="Kanesaki Y."/>
            <person name="Higuchi S."/>
            <person name="Fujiwara T."/>
            <person name="Onuma R."/>
            <person name="Era A."/>
            <person name="Ohbayashi R."/>
            <person name="Uzuka A."/>
            <person name="Nozaki H."/>
            <person name="Yoshikawa H."/>
            <person name="Miyagishima S.Y."/>
        </authorList>
    </citation>
    <scope>NUCLEOTIDE SEQUENCE [LARGE SCALE GENOMIC DNA]</scope>
    <source>
        <strain evidence="13 14">NIES-2499</strain>
    </source>
</reference>
<accession>A0A250WWL4</accession>
<evidence type="ECO:0000256" key="2">
    <source>
        <dbReference type="ARBA" id="ARBA00004141"/>
    </source>
</evidence>
<keyword evidence="6" id="KW-0479">Metal-binding</keyword>
<comment type="caution">
    <text evidence="13">The sequence shown here is derived from an EMBL/GenBank/DDBJ whole genome shotgun (WGS) entry which is preliminary data.</text>
</comment>
<evidence type="ECO:0000313" key="14">
    <source>
        <dbReference type="Proteomes" id="UP000232323"/>
    </source>
</evidence>
<evidence type="ECO:0000256" key="5">
    <source>
        <dbReference type="ARBA" id="ARBA00022692"/>
    </source>
</evidence>
<evidence type="ECO:0000313" key="13">
    <source>
        <dbReference type="EMBL" id="GAX75228.1"/>
    </source>
</evidence>
<keyword evidence="14" id="KW-1185">Reference proteome</keyword>
<keyword evidence="9" id="KW-0408">Iron</keyword>
<keyword evidence="8 11" id="KW-1133">Transmembrane helix</keyword>
<evidence type="ECO:0000256" key="10">
    <source>
        <dbReference type="ARBA" id="ARBA00023136"/>
    </source>
</evidence>
<evidence type="ECO:0000256" key="4">
    <source>
        <dbReference type="ARBA" id="ARBA00022617"/>
    </source>
</evidence>
<sequence length="327" mass="35563">MKNVFSRVALTLLPRMAWVTFLVLIIVWVMKVEGGMGFVATNVFGWHAVLMSAAFGVFMPEALLSFEAPMLPVSLMTSSPQIRRTISKSWHVFCHMGTMICSVLGIVSIYYYKSLTIKTIGDFTSPLSQPPGPPPMVPMSMPDYPPSFPPTPPAYFNYFPYYTLFSPHAWIGVAVLCAWLLQLTGGVISAIIPDMSAETKDMIRKLHRFWGRCVFATGLATCAMGLQDMQSSDLAAGADLGSVGGYALPYSPTGLFAQLSTAATLMAAAVGILTFAAIEFYPSLSGPTEKAEQLYHADVSAELGNIPKDRDELYMPSKVEGLPSNKL</sequence>
<dbReference type="GO" id="GO:0016020">
    <property type="term" value="C:membrane"/>
    <property type="evidence" value="ECO:0007669"/>
    <property type="project" value="UniProtKB-SubCell"/>
</dbReference>
<evidence type="ECO:0000256" key="11">
    <source>
        <dbReference type="SAM" id="Phobius"/>
    </source>
</evidence>
<dbReference type="GO" id="GO:0016491">
    <property type="term" value="F:oxidoreductase activity"/>
    <property type="evidence" value="ECO:0007669"/>
    <property type="project" value="InterPro"/>
</dbReference>
<dbReference type="GO" id="GO:0046872">
    <property type="term" value="F:metal ion binding"/>
    <property type="evidence" value="ECO:0007669"/>
    <property type="project" value="UniProtKB-KW"/>
</dbReference>
<evidence type="ECO:0000256" key="3">
    <source>
        <dbReference type="ARBA" id="ARBA00022448"/>
    </source>
</evidence>
<feature type="domain" description="Cytochrome b561" evidence="12">
    <location>
        <begin position="13"/>
        <end position="269"/>
    </location>
</feature>